<keyword evidence="1" id="KW-0479">Metal-binding</keyword>
<dbReference type="InterPro" id="IPR000962">
    <property type="entry name" value="Znf_DskA_TraR"/>
</dbReference>
<sequence length="131" mass="14432">MTGVRKEAGTARLTAAETSEFKARLRSERAAMQAEYAAAVAELDNLRRSHTDGAGNDQADVGNTTFQREQQQSIAANRRDLLDQLEHALERIDAGTYGRCENCGRPIPKARLTALPMATLDAACKSREERR</sequence>
<proteinExistence type="predicted"/>
<dbReference type="Pfam" id="PF01258">
    <property type="entry name" value="zf-dskA_traR"/>
    <property type="match status" value="1"/>
</dbReference>
<evidence type="ECO:0000313" key="8">
    <source>
        <dbReference type="Proteomes" id="UP001183176"/>
    </source>
</evidence>
<dbReference type="RefSeq" id="WP_311422456.1">
    <property type="nucleotide sequence ID" value="NZ_JAVREH010000007.1"/>
</dbReference>
<protein>
    <submittedName>
        <fullName evidence="7">TraR/DksA C4-type zinc finger protein</fullName>
    </submittedName>
</protein>
<name>A0ABU2J8J3_9ACTN</name>
<evidence type="ECO:0000256" key="2">
    <source>
        <dbReference type="ARBA" id="ARBA00022771"/>
    </source>
</evidence>
<comment type="caution">
    <text evidence="7">The sequence shown here is derived from an EMBL/GenBank/DDBJ whole genome shotgun (WGS) entry which is preliminary data.</text>
</comment>
<dbReference type="PROSITE" id="PS51128">
    <property type="entry name" value="ZF_DKSA_2"/>
    <property type="match status" value="1"/>
</dbReference>
<accession>A0ABU2J8J3</accession>
<dbReference type="PANTHER" id="PTHR33823:SF2">
    <property type="entry name" value="RNA POLYMERASE-BINDING TRANSCRIPTION FACTOR DKSA"/>
    <property type="match status" value="1"/>
</dbReference>
<reference evidence="8" key="1">
    <citation type="submission" date="2023-07" db="EMBL/GenBank/DDBJ databases">
        <title>30 novel species of actinomycetes from the DSMZ collection.</title>
        <authorList>
            <person name="Nouioui I."/>
        </authorList>
    </citation>
    <scope>NUCLEOTIDE SEQUENCE [LARGE SCALE GENOMIC DNA]</scope>
    <source>
        <strain evidence="8">DSM 44399</strain>
    </source>
</reference>
<dbReference type="PANTHER" id="PTHR33823">
    <property type="entry name" value="RNA POLYMERASE-BINDING TRANSCRIPTION FACTOR DKSA-RELATED"/>
    <property type="match status" value="1"/>
</dbReference>
<dbReference type="Proteomes" id="UP001183176">
    <property type="component" value="Unassembled WGS sequence"/>
</dbReference>
<keyword evidence="3" id="KW-0862">Zinc</keyword>
<dbReference type="SUPFAM" id="SSF109635">
    <property type="entry name" value="DnaK suppressor protein DksA, alpha-hairpin domain"/>
    <property type="match status" value="1"/>
</dbReference>
<keyword evidence="2" id="KW-0863">Zinc-finger</keyword>
<evidence type="ECO:0000259" key="6">
    <source>
        <dbReference type="Pfam" id="PF01258"/>
    </source>
</evidence>
<dbReference type="EMBL" id="JAVREH010000007">
    <property type="protein sequence ID" value="MDT0261300.1"/>
    <property type="molecule type" value="Genomic_DNA"/>
</dbReference>
<evidence type="ECO:0000256" key="1">
    <source>
        <dbReference type="ARBA" id="ARBA00022723"/>
    </source>
</evidence>
<organism evidence="7 8">
    <name type="scientific">Jatrophihabitans lederbergiae</name>
    <dbReference type="NCBI Taxonomy" id="3075547"/>
    <lineage>
        <taxon>Bacteria</taxon>
        <taxon>Bacillati</taxon>
        <taxon>Actinomycetota</taxon>
        <taxon>Actinomycetes</taxon>
        <taxon>Jatrophihabitantales</taxon>
        <taxon>Jatrophihabitantaceae</taxon>
        <taxon>Jatrophihabitans</taxon>
    </lineage>
</organism>
<evidence type="ECO:0000256" key="3">
    <source>
        <dbReference type="ARBA" id="ARBA00022833"/>
    </source>
</evidence>
<dbReference type="SUPFAM" id="SSF57716">
    <property type="entry name" value="Glucocorticoid receptor-like (DNA-binding domain)"/>
    <property type="match status" value="1"/>
</dbReference>
<feature type="compositionally biased region" description="Polar residues" evidence="5">
    <location>
        <begin position="61"/>
        <end position="75"/>
    </location>
</feature>
<gene>
    <name evidence="7" type="ORF">RM423_07815</name>
</gene>
<dbReference type="InterPro" id="IPR037187">
    <property type="entry name" value="DnaK_N"/>
</dbReference>
<feature type="zinc finger region" description="dksA C4-type" evidence="4">
    <location>
        <begin position="100"/>
        <end position="124"/>
    </location>
</feature>
<feature type="domain" description="Zinc finger DksA/TraR C4-type" evidence="6">
    <location>
        <begin position="95"/>
        <end position="130"/>
    </location>
</feature>
<feature type="region of interest" description="Disordered" evidence="5">
    <location>
        <begin position="47"/>
        <end position="75"/>
    </location>
</feature>
<evidence type="ECO:0000256" key="5">
    <source>
        <dbReference type="SAM" id="MobiDB-lite"/>
    </source>
</evidence>
<dbReference type="Gene3D" id="1.20.120.910">
    <property type="entry name" value="DksA, coiled-coil domain"/>
    <property type="match status" value="1"/>
</dbReference>
<evidence type="ECO:0000256" key="4">
    <source>
        <dbReference type="PROSITE-ProRule" id="PRU00510"/>
    </source>
</evidence>
<evidence type="ECO:0000313" key="7">
    <source>
        <dbReference type="EMBL" id="MDT0261300.1"/>
    </source>
</evidence>
<keyword evidence="8" id="KW-1185">Reference proteome</keyword>